<name>A0ABR1JSI3_9AGAR</name>
<organism evidence="3 4">
    <name type="scientific">Marasmiellus scandens</name>
    <dbReference type="NCBI Taxonomy" id="2682957"/>
    <lineage>
        <taxon>Eukaryota</taxon>
        <taxon>Fungi</taxon>
        <taxon>Dikarya</taxon>
        <taxon>Basidiomycota</taxon>
        <taxon>Agaricomycotina</taxon>
        <taxon>Agaricomycetes</taxon>
        <taxon>Agaricomycetidae</taxon>
        <taxon>Agaricales</taxon>
        <taxon>Marasmiineae</taxon>
        <taxon>Omphalotaceae</taxon>
        <taxon>Marasmiellus</taxon>
    </lineage>
</organism>
<dbReference type="Pfam" id="PF13649">
    <property type="entry name" value="Methyltransf_25"/>
    <property type="match status" value="1"/>
</dbReference>
<dbReference type="InterPro" id="IPR041698">
    <property type="entry name" value="Methyltransf_25"/>
</dbReference>
<gene>
    <name evidence="3" type="ORF">VKT23_005534</name>
</gene>
<feature type="compositionally biased region" description="Polar residues" evidence="1">
    <location>
        <begin position="11"/>
        <end position="21"/>
    </location>
</feature>
<feature type="compositionally biased region" description="Polar residues" evidence="1">
    <location>
        <begin position="762"/>
        <end position="773"/>
    </location>
</feature>
<feature type="compositionally biased region" description="Low complexity" evidence="1">
    <location>
        <begin position="82"/>
        <end position="96"/>
    </location>
</feature>
<evidence type="ECO:0000256" key="1">
    <source>
        <dbReference type="SAM" id="MobiDB-lite"/>
    </source>
</evidence>
<dbReference type="Proteomes" id="UP001498398">
    <property type="component" value="Unassembled WGS sequence"/>
</dbReference>
<feature type="region of interest" description="Disordered" evidence="1">
    <location>
        <begin position="377"/>
        <end position="471"/>
    </location>
</feature>
<dbReference type="SUPFAM" id="SSF53335">
    <property type="entry name" value="S-adenosyl-L-methionine-dependent methyltransferases"/>
    <property type="match status" value="1"/>
</dbReference>
<feature type="compositionally biased region" description="Low complexity" evidence="1">
    <location>
        <begin position="634"/>
        <end position="653"/>
    </location>
</feature>
<feature type="compositionally biased region" description="Low complexity" evidence="1">
    <location>
        <begin position="145"/>
        <end position="157"/>
    </location>
</feature>
<accession>A0ABR1JSI3</accession>
<evidence type="ECO:0000313" key="4">
    <source>
        <dbReference type="Proteomes" id="UP001498398"/>
    </source>
</evidence>
<dbReference type="EMBL" id="JBANRG010000006">
    <property type="protein sequence ID" value="KAK7465559.1"/>
    <property type="molecule type" value="Genomic_DNA"/>
</dbReference>
<comment type="caution">
    <text evidence="3">The sequence shown here is derived from an EMBL/GenBank/DDBJ whole genome shotgun (WGS) entry which is preliminary data.</text>
</comment>
<feature type="region of interest" description="Disordered" evidence="1">
    <location>
        <begin position="573"/>
        <end position="658"/>
    </location>
</feature>
<feature type="region of interest" description="Disordered" evidence="1">
    <location>
        <begin position="807"/>
        <end position="859"/>
    </location>
</feature>
<protein>
    <recommendedName>
        <fullName evidence="2">Methyltransferase domain-containing protein</fullName>
    </recommendedName>
</protein>
<feature type="compositionally biased region" description="Low complexity" evidence="1">
    <location>
        <begin position="576"/>
        <end position="585"/>
    </location>
</feature>
<proteinExistence type="predicted"/>
<keyword evidence="4" id="KW-1185">Reference proteome</keyword>
<dbReference type="CDD" id="cd02440">
    <property type="entry name" value="AdoMet_MTases"/>
    <property type="match status" value="1"/>
</dbReference>
<dbReference type="PANTHER" id="PTHR24216">
    <property type="entry name" value="PAXILLIN-RELATED"/>
    <property type="match status" value="1"/>
</dbReference>
<sequence length="1014" mass="112323">MLDSEDGYLTPPNSSNPSQSVFLFVRPRDSSKSHYRPYSTLYTPPSPPLTSREPFFSSPDRPISMMGFKKPSKSKLNDDRPSSSSGNKSGGISFFGKTMKKKRSLNGLRLLNDATEPPLPPSIALPYSPAPSDTSFSDSSHTLLNSSNASSVSSSRAPSEEQHVTFPRVSTVLDDEDLEDKSAVEKYTEKNGWLERRMTRLHRYGSEAPYMLSYDSVMLENDRHFYMLLRRVNPMGTPSFYNYLQNGTVAPSSALDLGCGAGHWILDAATHWKHAQIVGFDLVDVTLPEVHERENIKFVRGNFVRYPLPFPPNTFDLVRMANLSFCIPSDRLEFLFNEVSRVLRPDGRLEYIDDQSVFPYFNSSAFKLEYHGEKSMSISDRDEEVSKQVDPTVDAVPEPSIPSSDDVKTSDEPSFWDDDEDDDDDDETENESPLSSHSYRIDTSSAVYDSSSSSSSVDSHEDKPKLPLEPLEIKLETESVDDTEIKVNRRLSRPLPIPGIVSTPARPLPRPPSTISIDTCSDRLSISSIPEDAIKTPTSAREARAVECAIRASLDEQVDAMAVAMGLQASLDEQNPSPLSISIPSNRDRRLLPSPLPDSPTEPTFQPSPQPSPIIAETPSALETPTMSSPEKPISPSTIQSPTTPSSLSPMPSEWASKADAAKELETVYKGMLAEQYGIDPNVSRYIPDMLKRIFGPERTGRLATMHLMLAPEEMTEDVKTLKHMRGRALTGDKRWMSIEWDKKEKTRKEANSRPISPIVESRSSTESISATPTPTPSKIIPEGISAKAAGRLGITYSELTAASVSAAASSRPSTSSSGSSRNSMLASSARSSCDSQDADRTQPTIVEPEPCDAKQKAKQSSGLLLWPSTFIPMNPTELEMHACKGMHELLGSKHALAEYIASKKDEDGKPIVDEQEFEDAVWQYDCFRRQRLNWPSNPPELTLDFTAPEMSGYEDNVELPYTPTSSSTLAEAIVPKASTETERGSRFGHHTHVRTIRVYEAIKTRPRRMTNKA</sequence>
<feature type="compositionally biased region" description="Polar residues" evidence="1">
    <location>
        <begin position="431"/>
        <end position="443"/>
    </location>
</feature>
<feature type="region of interest" description="Disordered" evidence="1">
    <location>
        <begin position="120"/>
        <end position="164"/>
    </location>
</feature>
<evidence type="ECO:0000313" key="3">
    <source>
        <dbReference type="EMBL" id="KAK7465559.1"/>
    </source>
</evidence>
<dbReference type="Gene3D" id="3.40.50.150">
    <property type="entry name" value="Vaccinia Virus protein VP39"/>
    <property type="match status" value="1"/>
</dbReference>
<feature type="compositionally biased region" description="Acidic residues" evidence="1">
    <location>
        <begin position="414"/>
        <end position="430"/>
    </location>
</feature>
<feature type="compositionally biased region" description="Low complexity" evidence="1">
    <location>
        <begin position="444"/>
        <end position="457"/>
    </location>
</feature>
<feature type="compositionally biased region" description="Pro residues" evidence="1">
    <location>
        <begin position="594"/>
        <end position="612"/>
    </location>
</feature>
<feature type="compositionally biased region" description="Basic and acidic residues" evidence="1">
    <location>
        <begin position="458"/>
        <end position="471"/>
    </location>
</feature>
<evidence type="ECO:0000259" key="2">
    <source>
        <dbReference type="Pfam" id="PF13649"/>
    </source>
</evidence>
<feature type="region of interest" description="Disordered" evidence="1">
    <location>
        <begin position="744"/>
        <end position="783"/>
    </location>
</feature>
<feature type="compositionally biased region" description="Polar residues" evidence="1">
    <location>
        <begin position="131"/>
        <end position="144"/>
    </location>
</feature>
<reference evidence="3 4" key="1">
    <citation type="submission" date="2024-01" db="EMBL/GenBank/DDBJ databases">
        <title>A draft genome for the cacao thread blight pathogen Marasmiellus scandens.</title>
        <authorList>
            <person name="Baruah I.K."/>
            <person name="Leung J."/>
            <person name="Bukari Y."/>
            <person name="Amoako-Attah I."/>
            <person name="Meinhardt L.W."/>
            <person name="Bailey B.A."/>
            <person name="Cohen S.P."/>
        </authorList>
    </citation>
    <scope>NUCLEOTIDE SEQUENCE [LARGE SCALE GENOMIC DNA]</scope>
    <source>
        <strain evidence="3 4">GH-19</strain>
    </source>
</reference>
<feature type="region of interest" description="Disordered" evidence="1">
    <location>
        <begin position="1"/>
        <end position="96"/>
    </location>
</feature>
<feature type="compositionally biased region" description="Low complexity" evidence="1">
    <location>
        <begin position="807"/>
        <end position="836"/>
    </location>
</feature>
<feature type="domain" description="Methyltransferase" evidence="2">
    <location>
        <begin position="255"/>
        <end position="347"/>
    </location>
</feature>
<dbReference type="InterPro" id="IPR029063">
    <property type="entry name" value="SAM-dependent_MTases_sf"/>
</dbReference>